<feature type="chain" id="PRO_5035724247" evidence="2">
    <location>
        <begin position="25"/>
        <end position="542"/>
    </location>
</feature>
<evidence type="ECO:0000313" key="3">
    <source>
        <dbReference type="EMBL" id="CAA9892144.1"/>
    </source>
</evidence>
<evidence type="ECO:0000313" key="4">
    <source>
        <dbReference type="Proteomes" id="UP000494216"/>
    </source>
</evidence>
<dbReference type="InterPro" id="IPR010870">
    <property type="entry name" value="Porin_O/P"/>
</dbReference>
<reference evidence="3 4" key="1">
    <citation type="submission" date="2020-02" db="EMBL/GenBank/DDBJ databases">
        <authorList>
            <person name="Hogendoorn C."/>
        </authorList>
    </citation>
    <scope>NUCLEOTIDE SEQUENCE [LARGE SCALE GENOMIC DNA]</scope>
    <source>
        <strain evidence="3">METHB21</strain>
    </source>
</reference>
<gene>
    <name evidence="3" type="ORF">METHB2_60036</name>
</gene>
<sequence length="542" mass="58889">MNFSKLTLAIATLLGASASSGAFAIDLYVDTKTKQLYAEPGPGRQKMGSFVQVDEAAPKPAAKAGDTDEIAAVREDLALKTNEIKALQEHMTETEAVKVKLGDKGLEIESSDKNFKMAMGGRLQLDGQFNENDHNIPQNARLNNGAGVRRGRYHMEGTLYKDYDFKFEYDFVRGNGSTAAGITDAWAEYTGFKPFSVTVGQFKEPFSLESVTSNRFLTFVERSLPNNAFIEFANPYLLGISGQSFGERWTARAALQAEPIGGGGYNNNSSLNNQGNANRNGPSGNPTYGVTGRATFLPIFNSKTELLHIGASGSYRTVNNTNNGANAATAAATGGANTTSPTGLAFASQVSDVDRSNWANTGILTDTLGTPNRRVLKDYYRVGAELAGIHGPLSFQSEYIRTQLNGTTYDSSDHLDGYYVYATYFLTGESRTYDAKKGAFGRQKPNRNFDLKNGGWGAWEVASRFDALDMNTAHVNGGRLQSGTLALNWYLNPHVRVMLDYSHIFSNKTINTGFVGGTRGSLASNTSGQNPDIFMVRTQLDW</sequence>
<organism evidence="3 4">
    <name type="scientific">Candidatus Methylobacter favarea</name>
    <dbReference type="NCBI Taxonomy" id="2707345"/>
    <lineage>
        <taxon>Bacteria</taxon>
        <taxon>Pseudomonadati</taxon>
        <taxon>Pseudomonadota</taxon>
        <taxon>Gammaproteobacteria</taxon>
        <taxon>Methylococcales</taxon>
        <taxon>Methylococcaceae</taxon>
        <taxon>Methylobacter</taxon>
    </lineage>
</organism>
<dbReference type="InterPro" id="IPR023614">
    <property type="entry name" value="Porin_dom_sf"/>
</dbReference>
<comment type="caution">
    <text evidence="3">The sequence shown here is derived from an EMBL/GenBank/DDBJ whole genome shotgun (WGS) entry which is preliminary data.</text>
</comment>
<keyword evidence="4" id="KW-1185">Reference proteome</keyword>
<keyword evidence="2" id="KW-0732">Signal</keyword>
<dbReference type="AlphaFoldDB" id="A0A8S0X2S0"/>
<feature type="signal peptide" evidence="2">
    <location>
        <begin position="1"/>
        <end position="24"/>
    </location>
</feature>
<dbReference type="Proteomes" id="UP000494216">
    <property type="component" value="Unassembled WGS sequence"/>
</dbReference>
<evidence type="ECO:0000256" key="1">
    <source>
        <dbReference type="SAM" id="MobiDB-lite"/>
    </source>
</evidence>
<name>A0A8S0X2S0_9GAMM</name>
<accession>A0A8S0X2S0</accession>
<feature type="compositionally biased region" description="Low complexity" evidence="1">
    <location>
        <begin position="266"/>
        <end position="283"/>
    </location>
</feature>
<dbReference type="SUPFAM" id="SSF56935">
    <property type="entry name" value="Porins"/>
    <property type="match status" value="1"/>
</dbReference>
<evidence type="ECO:0000256" key="2">
    <source>
        <dbReference type="SAM" id="SignalP"/>
    </source>
</evidence>
<feature type="region of interest" description="Disordered" evidence="1">
    <location>
        <begin position="263"/>
        <end position="287"/>
    </location>
</feature>
<dbReference type="Pfam" id="PF07396">
    <property type="entry name" value="Porin_O_P"/>
    <property type="match status" value="1"/>
</dbReference>
<protein>
    <submittedName>
        <fullName evidence="3">Phosphate-selective porin OprO and OprP</fullName>
    </submittedName>
</protein>
<proteinExistence type="predicted"/>
<dbReference type="EMBL" id="CADCXN010000091">
    <property type="protein sequence ID" value="CAA9892144.1"/>
    <property type="molecule type" value="Genomic_DNA"/>
</dbReference>
<dbReference type="Gene3D" id="2.40.160.10">
    <property type="entry name" value="Porin"/>
    <property type="match status" value="1"/>
</dbReference>